<sequence>MNIFRGLKKFQYKKFEPLLYLFPVIIIYAIFMVWPIIHNIYLSTLQWNMVSPNKVFVGLRNFQTIFKDPQFPLILQNTVIYVLIMLVLNFVIPYLIAYILAQLIRSGNHFYRSIFFFPSLLSLAVASIIFMWLLTPLGGPLTELLKIVGIKAPNWFNTPYYVLVALSIITAWRCFGFNLIIFIGAILDVPDELIQAAKIEKASDWLIFWRIVRPLTSSAALYVFIITFVFGLQYVFTPIHMLTVGGPNQHSSNLVYIVYQFGFKFFQSGQASAYALVSMVMFLIIIIIQKIVDRRVFYAN</sequence>
<dbReference type="InterPro" id="IPR035906">
    <property type="entry name" value="MetI-like_sf"/>
</dbReference>
<dbReference type="KEGG" id="abat:CFX1CAM_2235"/>
<keyword evidence="2 7" id="KW-0813">Transport</keyword>
<keyword evidence="5 7" id="KW-1133">Transmembrane helix</keyword>
<dbReference type="CDD" id="cd06261">
    <property type="entry name" value="TM_PBP2"/>
    <property type="match status" value="1"/>
</dbReference>
<dbReference type="GO" id="GO:0005886">
    <property type="term" value="C:plasma membrane"/>
    <property type="evidence" value="ECO:0007669"/>
    <property type="project" value="UniProtKB-SubCell"/>
</dbReference>
<feature type="transmembrane region" description="Helical" evidence="7">
    <location>
        <begin position="79"/>
        <end position="101"/>
    </location>
</feature>
<protein>
    <submittedName>
        <fullName evidence="9">ABC transporter, permease protein</fullName>
    </submittedName>
</protein>
<dbReference type="PROSITE" id="PS50928">
    <property type="entry name" value="ABC_TM1"/>
    <property type="match status" value="1"/>
</dbReference>
<feature type="transmembrane region" description="Helical" evidence="7">
    <location>
        <begin position="271"/>
        <end position="288"/>
    </location>
</feature>
<evidence type="ECO:0000256" key="6">
    <source>
        <dbReference type="ARBA" id="ARBA00023136"/>
    </source>
</evidence>
<evidence type="ECO:0000259" key="8">
    <source>
        <dbReference type="PROSITE" id="PS50928"/>
    </source>
</evidence>
<dbReference type="PANTHER" id="PTHR30193:SF37">
    <property type="entry name" value="INNER MEMBRANE ABC TRANSPORTER PERMEASE PROTEIN YCJO"/>
    <property type="match status" value="1"/>
</dbReference>
<dbReference type="SUPFAM" id="SSF161098">
    <property type="entry name" value="MetI-like"/>
    <property type="match status" value="1"/>
</dbReference>
<dbReference type="Gene3D" id="1.10.3720.10">
    <property type="entry name" value="MetI-like"/>
    <property type="match status" value="1"/>
</dbReference>
<reference evidence="10" key="1">
    <citation type="submission" date="2017-05" db="EMBL/GenBank/DDBJ databases">
        <authorList>
            <person name="Kirkegaard R."/>
            <person name="Mcilroy J S."/>
        </authorList>
    </citation>
    <scope>NUCLEOTIDE SEQUENCE [LARGE SCALE GENOMIC DNA]</scope>
</reference>
<accession>A0A1Y6KBA3</accession>
<dbReference type="OrthoDB" id="9809173at2"/>
<gene>
    <name evidence="9" type="ORF">CFX1CAM_2235</name>
</gene>
<dbReference type="GO" id="GO:0055085">
    <property type="term" value="P:transmembrane transport"/>
    <property type="evidence" value="ECO:0007669"/>
    <property type="project" value="InterPro"/>
</dbReference>
<feature type="transmembrane region" description="Helical" evidence="7">
    <location>
        <begin position="113"/>
        <end position="134"/>
    </location>
</feature>
<dbReference type="AlphaFoldDB" id="A0A1Y6KBA3"/>
<evidence type="ECO:0000313" key="10">
    <source>
        <dbReference type="Proteomes" id="UP000195514"/>
    </source>
</evidence>
<dbReference type="EMBL" id="LT859958">
    <property type="protein sequence ID" value="SMX55300.1"/>
    <property type="molecule type" value="Genomic_DNA"/>
</dbReference>
<keyword evidence="4 7" id="KW-0812">Transmembrane</keyword>
<evidence type="ECO:0000256" key="1">
    <source>
        <dbReference type="ARBA" id="ARBA00004651"/>
    </source>
</evidence>
<dbReference type="InterPro" id="IPR000515">
    <property type="entry name" value="MetI-like"/>
</dbReference>
<keyword evidence="6 7" id="KW-0472">Membrane</keyword>
<evidence type="ECO:0000256" key="2">
    <source>
        <dbReference type="ARBA" id="ARBA00022448"/>
    </source>
</evidence>
<dbReference type="InterPro" id="IPR051393">
    <property type="entry name" value="ABC_transporter_permease"/>
</dbReference>
<dbReference type="Pfam" id="PF00528">
    <property type="entry name" value="BPD_transp_1"/>
    <property type="match status" value="1"/>
</dbReference>
<proteinExistence type="inferred from homology"/>
<organism evidence="9 10">
    <name type="scientific">Candidatus Brevifilum fermentans</name>
    <dbReference type="NCBI Taxonomy" id="1986204"/>
    <lineage>
        <taxon>Bacteria</taxon>
        <taxon>Bacillati</taxon>
        <taxon>Chloroflexota</taxon>
        <taxon>Anaerolineae</taxon>
        <taxon>Anaerolineales</taxon>
        <taxon>Anaerolineaceae</taxon>
        <taxon>Candidatus Brevifilum</taxon>
    </lineage>
</organism>
<evidence type="ECO:0000256" key="5">
    <source>
        <dbReference type="ARBA" id="ARBA00022989"/>
    </source>
</evidence>
<dbReference type="Proteomes" id="UP000195514">
    <property type="component" value="Chromosome I"/>
</dbReference>
<comment type="similarity">
    <text evidence="7">Belongs to the binding-protein-dependent transport system permease family.</text>
</comment>
<evidence type="ECO:0000256" key="4">
    <source>
        <dbReference type="ARBA" id="ARBA00022692"/>
    </source>
</evidence>
<dbReference type="PANTHER" id="PTHR30193">
    <property type="entry name" value="ABC TRANSPORTER PERMEASE PROTEIN"/>
    <property type="match status" value="1"/>
</dbReference>
<evidence type="ECO:0000256" key="3">
    <source>
        <dbReference type="ARBA" id="ARBA00022475"/>
    </source>
</evidence>
<feature type="domain" description="ABC transmembrane type-1" evidence="8">
    <location>
        <begin position="75"/>
        <end position="289"/>
    </location>
</feature>
<comment type="subcellular location">
    <subcellularLocation>
        <location evidence="1 7">Cell membrane</location>
        <topology evidence="1 7">Multi-pass membrane protein</topology>
    </subcellularLocation>
</comment>
<evidence type="ECO:0000256" key="7">
    <source>
        <dbReference type="RuleBase" id="RU363032"/>
    </source>
</evidence>
<feature type="transmembrane region" description="Helical" evidence="7">
    <location>
        <begin position="18"/>
        <end position="37"/>
    </location>
</feature>
<feature type="transmembrane region" description="Helical" evidence="7">
    <location>
        <begin position="160"/>
        <end position="187"/>
    </location>
</feature>
<dbReference type="RefSeq" id="WP_087863130.1">
    <property type="nucleotide sequence ID" value="NZ_LT859958.1"/>
</dbReference>
<feature type="transmembrane region" description="Helical" evidence="7">
    <location>
        <begin position="219"/>
        <end position="236"/>
    </location>
</feature>
<name>A0A1Y6KBA3_9CHLR</name>
<keyword evidence="10" id="KW-1185">Reference proteome</keyword>
<evidence type="ECO:0000313" key="9">
    <source>
        <dbReference type="EMBL" id="SMX55300.1"/>
    </source>
</evidence>
<keyword evidence="3" id="KW-1003">Cell membrane</keyword>